<sequence length="192" mass="20696">MRGERPLDAGDGPLSRLAAYLRRVRREAGSPAYRELGRRVHFAASTLSEAAGGRRLPSLAVTLAPCAGLGNTVRLWDLADRSRPPTVLTGHTGAVFSLAYRPDGRWLASGSHDHTVRLWQGSESRLALTGHIGAVSAIVFAPDGHTLVTASHDRSAQLRETDLARAEARGCALPAAERARHFPEVDHRDRCG</sequence>
<keyword evidence="2" id="KW-0677">Repeat</keyword>
<dbReference type="InterPro" id="IPR001680">
    <property type="entry name" value="WD40_rpt"/>
</dbReference>
<dbReference type="SUPFAM" id="SSF50978">
    <property type="entry name" value="WD40 repeat-like"/>
    <property type="match status" value="1"/>
</dbReference>
<dbReference type="PANTHER" id="PTHR19848:SF8">
    <property type="entry name" value="F-BOX AND WD REPEAT DOMAIN CONTAINING 7"/>
    <property type="match status" value="1"/>
</dbReference>
<evidence type="ECO:0008006" key="6">
    <source>
        <dbReference type="Google" id="ProtNLM"/>
    </source>
</evidence>
<dbReference type="InterPro" id="IPR015943">
    <property type="entry name" value="WD40/YVTN_repeat-like_dom_sf"/>
</dbReference>
<organism evidence="4 5">
    <name type="scientific">Crossiella cryophila</name>
    <dbReference type="NCBI Taxonomy" id="43355"/>
    <lineage>
        <taxon>Bacteria</taxon>
        <taxon>Bacillati</taxon>
        <taxon>Actinomycetota</taxon>
        <taxon>Actinomycetes</taxon>
        <taxon>Pseudonocardiales</taxon>
        <taxon>Pseudonocardiaceae</taxon>
        <taxon>Crossiella</taxon>
    </lineage>
</organism>
<dbReference type="EMBL" id="JACHMH010000001">
    <property type="protein sequence ID" value="MBB4677969.1"/>
    <property type="molecule type" value="Genomic_DNA"/>
</dbReference>
<evidence type="ECO:0000256" key="1">
    <source>
        <dbReference type="ARBA" id="ARBA00022574"/>
    </source>
</evidence>
<accession>A0A7W7CBA4</accession>
<protein>
    <recommendedName>
        <fullName evidence="6">WD40 repeat domain-containing protein</fullName>
    </recommendedName>
</protein>
<feature type="repeat" description="WD" evidence="3">
    <location>
        <begin position="128"/>
        <end position="158"/>
    </location>
</feature>
<feature type="repeat" description="WD" evidence="3">
    <location>
        <begin position="88"/>
        <end position="129"/>
    </location>
</feature>
<reference evidence="4 5" key="1">
    <citation type="submission" date="2020-08" db="EMBL/GenBank/DDBJ databases">
        <title>Sequencing the genomes of 1000 actinobacteria strains.</title>
        <authorList>
            <person name="Klenk H.-P."/>
        </authorList>
    </citation>
    <scope>NUCLEOTIDE SEQUENCE [LARGE SCALE GENOMIC DNA]</scope>
    <source>
        <strain evidence="4 5">DSM 44230</strain>
    </source>
</reference>
<dbReference type="PANTHER" id="PTHR19848">
    <property type="entry name" value="WD40 REPEAT PROTEIN"/>
    <property type="match status" value="1"/>
</dbReference>
<proteinExistence type="predicted"/>
<dbReference type="SMART" id="SM00320">
    <property type="entry name" value="WD40"/>
    <property type="match status" value="2"/>
</dbReference>
<dbReference type="PROSITE" id="PS50082">
    <property type="entry name" value="WD_REPEATS_2"/>
    <property type="match status" value="2"/>
</dbReference>
<dbReference type="Pfam" id="PF00400">
    <property type="entry name" value="WD40"/>
    <property type="match status" value="2"/>
</dbReference>
<comment type="caution">
    <text evidence="4">The sequence shown here is derived from an EMBL/GenBank/DDBJ whole genome shotgun (WGS) entry which is preliminary data.</text>
</comment>
<name>A0A7W7CBA4_9PSEU</name>
<evidence type="ECO:0000313" key="4">
    <source>
        <dbReference type="EMBL" id="MBB4677969.1"/>
    </source>
</evidence>
<dbReference type="AlphaFoldDB" id="A0A7W7CBA4"/>
<evidence type="ECO:0000313" key="5">
    <source>
        <dbReference type="Proteomes" id="UP000533598"/>
    </source>
</evidence>
<evidence type="ECO:0000256" key="3">
    <source>
        <dbReference type="PROSITE-ProRule" id="PRU00221"/>
    </source>
</evidence>
<dbReference type="RefSeq" id="WP_185003850.1">
    <property type="nucleotide sequence ID" value="NZ_BAAAUI010000027.1"/>
</dbReference>
<dbReference type="Gene3D" id="2.130.10.10">
    <property type="entry name" value="YVTN repeat-like/Quinoprotein amine dehydrogenase"/>
    <property type="match status" value="1"/>
</dbReference>
<dbReference type="InterPro" id="IPR036322">
    <property type="entry name" value="WD40_repeat_dom_sf"/>
</dbReference>
<dbReference type="Proteomes" id="UP000533598">
    <property type="component" value="Unassembled WGS sequence"/>
</dbReference>
<dbReference type="PROSITE" id="PS50294">
    <property type="entry name" value="WD_REPEATS_REGION"/>
    <property type="match status" value="2"/>
</dbReference>
<evidence type="ECO:0000256" key="2">
    <source>
        <dbReference type="ARBA" id="ARBA00022737"/>
    </source>
</evidence>
<keyword evidence="5" id="KW-1185">Reference proteome</keyword>
<keyword evidence="1 3" id="KW-0853">WD repeat</keyword>
<gene>
    <name evidence="4" type="ORF">HNR67_004087</name>
</gene>